<dbReference type="SUPFAM" id="SSF57667">
    <property type="entry name" value="beta-beta-alpha zinc fingers"/>
    <property type="match status" value="1"/>
</dbReference>
<organism evidence="16 17">
    <name type="scientific">Pleurodeles waltl</name>
    <name type="common">Iberian ribbed newt</name>
    <dbReference type="NCBI Taxonomy" id="8319"/>
    <lineage>
        <taxon>Eukaryota</taxon>
        <taxon>Metazoa</taxon>
        <taxon>Chordata</taxon>
        <taxon>Craniata</taxon>
        <taxon>Vertebrata</taxon>
        <taxon>Euteleostomi</taxon>
        <taxon>Amphibia</taxon>
        <taxon>Batrachia</taxon>
        <taxon>Caudata</taxon>
        <taxon>Salamandroidea</taxon>
        <taxon>Salamandridae</taxon>
        <taxon>Pleurodelinae</taxon>
        <taxon>Pleurodeles</taxon>
    </lineage>
</organism>
<feature type="region of interest" description="Disordered" evidence="12">
    <location>
        <begin position="432"/>
        <end position="461"/>
    </location>
</feature>
<dbReference type="SMART" id="SM00355">
    <property type="entry name" value="ZnF_C2H2"/>
    <property type="match status" value="2"/>
</dbReference>
<evidence type="ECO:0000259" key="14">
    <source>
        <dbReference type="PROSITE" id="PS50157"/>
    </source>
</evidence>
<dbReference type="FunFam" id="3.30.160.60:FF:000912">
    <property type="entry name" value="Zinc finger protein 660"/>
    <property type="match status" value="1"/>
</dbReference>
<evidence type="ECO:0000256" key="2">
    <source>
        <dbReference type="ARBA" id="ARBA00006991"/>
    </source>
</evidence>
<dbReference type="InterPro" id="IPR036236">
    <property type="entry name" value="Znf_C2H2_sf"/>
</dbReference>
<feature type="compositionally biased region" description="Basic and acidic residues" evidence="12">
    <location>
        <begin position="451"/>
        <end position="461"/>
    </location>
</feature>
<comment type="similarity">
    <text evidence="2">Belongs to the krueppel C2H2-type zinc-finger protein family.</text>
</comment>
<evidence type="ECO:0000256" key="5">
    <source>
        <dbReference type="ARBA" id="ARBA00022771"/>
    </source>
</evidence>
<dbReference type="GO" id="GO:0000977">
    <property type="term" value="F:RNA polymerase II transcription regulatory region sequence-specific DNA binding"/>
    <property type="evidence" value="ECO:0007669"/>
    <property type="project" value="TreeGrafter"/>
</dbReference>
<keyword evidence="3" id="KW-0479">Metal-binding</keyword>
<name>A0AAV7RK63_PLEWA</name>
<dbReference type="AlphaFoldDB" id="A0AAV7RK63"/>
<dbReference type="FunFam" id="3.30.160.60:FF:000711">
    <property type="entry name" value="zinc finger protein 697"/>
    <property type="match status" value="1"/>
</dbReference>
<feature type="domain" description="KRAB" evidence="15">
    <location>
        <begin position="53"/>
        <end position="124"/>
    </location>
</feature>
<evidence type="ECO:0000256" key="8">
    <source>
        <dbReference type="ARBA" id="ARBA00023125"/>
    </source>
</evidence>
<dbReference type="GO" id="GO:0000981">
    <property type="term" value="F:DNA-binding transcription factor activity, RNA polymerase II-specific"/>
    <property type="evidence" value="ECO:0007669"/>
    <property type="project" value="TreeGrafter"/>
</dbReference>
<dbReference type="GO" id="GO:0008270">
    <property type="term" value="F:zinc ion binding"/>
    <property type="evidence" value="ECO:0007669"/>
    <property type="project" value="UniProtKB-KW"/>
</dbReference>
<dbReference type="PROSITE" id="PS50805">
    <property type="entry name" value="KRAB"/>
    <property type="match status" value="1"/>
</dbReference>
<keyword evidence="13" id="KW-0732">Signal</keyword>
<gene>
    <name evidence="16" type="ORF">NDU88_005130</name>
</gene>
<dbReference type="Proteomes" id="UP001066276">
    <property type="component" value="Chromosome 5"/>
</dbReference>
<evidence type="ECO:0000313" key="17">
    <source>
        <dbReference type="Proteomes" id="UP001066276"/>
    </source>
</evidence>
<dbReference type="GO" id="GO:0005634">
    <property type="term" value="C:nucleus"/>
    <property type="evidence" value="ECO:0007669"/>
    <property type="project" value="UniProtKB-SubCell"/>
</dbReference>
<reference evidence="16" key="1">
    <citation type="journal article" date="2022" name="bioRxiv">
        <title>Sequencing and chromosome-scale assembly of the giantPleurodeles waltlgenome.</title>
        <authorList>
            <person name="Brown T."/>
            <person name="Elewa A."/>
            <person name="Iarovenko S."/>
            <person name="Subramanian E."/>
            <person name="Araus A.J."/>
            <person name="Petzold A."/>
            <person name="Susuki M."/>
            <person name="Suzuki K.-i.T."/>
            <person name="Hayashi T."/>
            <person name="Toyoda A."/>
            <person name="Oliveira C."/>
            <person name="Osipova E."/>
            <person name="Leigh N.D."/>
            <person name="Simon A."/>
            <person name="Yun M.H."/>
        </authorList>
    </citation>
    <scope>NUCLEOTIDE SEQUENCE</scope>
    <source>
        <strain evidence="16">20211129_DDA</strain>
        <tissue evidence="16">Liver</tissue>
    </source>
</reference>
<dbReference type="InterPro" id="IPR036051">
    <property type="entry name" value="KRAB_dom_sf"/>
</dbReference>
<evidence type="ECO:0000256" key="6">
    <source>
        <dbReference type="ARBA" id="ARBA00022833"/>
    </source>
</evidence>
<dbReference type="Pfam" id="PF01352">
    <property type="entry name" value="KRAB"/>
    <property type="match status" value="1"/>
</dbReference>
<keyword evidence="6" id="KW-0862">Zinc</keyword>
<protein>
    <submittedName>
        <fullName evidence="16">Uncharacterized protein</fullName>
    </submittedName>
</protein>
<dbReference type="InterPro" id="IPR013087">
    <property type="entry name" value="Znf_C2H2_type"/>
</dbReference>
<dbReference type="PANTHER" id="PTHR24381">
    <property type="entry name" value="ZINC FINGER PROTEIN"/>
    <property type="match status" value="1"/>
</dbReference>
<evidence type="ECO:0000256" key="3">
    <source>
        <dbReference type="ARBA" id="ARBA00022723"/>
    </source>
</evidence>
<feature type="signal peptide" evidence="13">
    <location>
        <begin position="1"/>
        <end position="15"/>
    </location>
</feature>
<keyword evidence="10" id="KW-0539">Nucleus</keyword>
<evidence type="ECO:0000256" key="4">
    <source>
        <dbReference type="ARBA" id="ARBA00022737"/>
    </source>
</evidence>
<keyword evidence="17" id="KW-1185">Reference proteome</keyword>
<comment type="subcellular location">
    <subcellularLocation>
        <location evidence="1">Nucleus</location>
    </subcellularLocation>
</comment>
<dbReference type="SUPFAM" id="SSF109640">
    <property type="entry name" value="KRAB domain (Kruppel-associated box)"/>
    <property type="match status" value="1"/>
</dbReference>
<keyword evidence="9" id="KW-0804">Transcription</keyword>
<proteinExistence type="inferred from homology"/>
<dbReference type="Pfam" id="PF00096">
    <property type="entry name" value="zf-C2H2"/>
    <property type="match status" value="2"/>
</dbReference>
<dbReference type="Gene3D" id="6.10.140.140">
    <property type="match status" value="1"/>
</dbReference>
<keyword evidence="7" id="KW-0805">Transcription regulation</keyword>
<keyword evidence="8" id="KW-0238">DNA-binding</keyword>
<evidence type="ECO:0000256" key="10">
    <source>
        <dbReference type="ARBA" id="ARBA00023242"/>
    </source>
</evidence>
<dbReference type="PROSITE" id="PS50157">
    <property type="entry name" value="ZINC_FINGER_C2H2_2"/>
    <property type="match status" value="2"/>
</dbReference>
<evidence type="ECO:0000256" key="9">
    <source>
        <dbReference type="ARBA" id="ARBA00023163"/>
    </source>
</evidence>
<feature type="compositionally biased region" description="Basic and acidic residues" evidence="12">
    <location>
        <begin position="434"/>
        <end position="444"/>
    </location>
</feature>
<feature type="domain" description="C2H2-type" evidence="14">
    <location>
        <begin position="384"/>
        <end position="411"/>
    </location>
</feature>
<evidence type="ECO:0000259" key="15">
    <source>
        <dbReference type="PROSITE" id="PS50805"/>
    </source>
</evidence>
<evidence type="ECO:0000256" key="1">
    <source>
        <dbReference type="ARBA" id="ARBA00004123"/>
    </source>
</evidence>
<feature type="region of interest" description="Disordered" evidence="12">
    <location>
        <begin position="147"/>
        <end position="167"/>
    </location>
</feature>
<dbReference type="InterPro" id="IPR001909">
    <property type="entry name" value="KRAB"/>
</dbReference>
<dbReference type="PROSITE" id="PS00028">
    <property type="entry name" value="ZINC_FINGER_C2H2_1"/>
    <property type="match status" value="2"/>
</dbReference>
<evidence type="ECO:0000256" key="13">
    <source>
        <dbReference type="SAM" id="SignalP"/>
    </source>
</evidence>
<feature type="chain" id="PRO_5043518584" evidence="13">
    <location>
        <begin position="16"/>
        <end position="461"/>
    </location>
</feature>
<keyword evidence="4" id="KW-0677">Repeat</keyword>
<evidence type="ECO:0000256" key="7">
    <source>
        <dbReference type="ARBA" id="ARBA00023015"/>
    </source>
</evidence>
<dbReference type="SMART" id="SM00349">
    <property type="entry name" value="KRAB"/>
    <property type="match status" value="1"/>
</dbReference>
<dbReference type="EMBL" id="JANPWB010000009">
    <property type="protein sequence ID" value="KAJ1152355.1"/>
    <property type="molecule type" value="Genomic_DNA"/>
</dbReference>
<sequence length="461" mass="53704">MVALHFLRALSLVSSVSDLGEYVLLPSDTHFPSEKYSRNWGKMFRQDPNKVPVTFRDVAAYFSEEEWKLLHEWQKELYQNVMKEIHQAMISLGPLIATSVFSLRATEKEQKCPSDYDDPERRHIPDLPPIDAVTSPGALFGVNREESLHSTNPQEEEEHNECSSTGHEVTSPIISFCIKDESIICDKDHLIKQGREDLNSKTDHEVYTPIYIKKEKECYAIEHHDSVTEENISSPVGDETMTSQCEDNSSMVFTEQTQPSIGSSGTTNKKELQRCIKPPFSRRQLWPRRNRELEEKKTTECERFFQNPASFSLHHGSSKLGISYKCNEYDINQRNLLTNACLENTLHKQRQNMSAQYDKNTSLNESFSHFKRTHTAVRPRERPFVCAHCEKCFSLKSDRNRHQRIHTGEKPYTCIDCQKRFSRKDHFNKHRRIHIGEEEKRSGDPHQNVRTHMDPHSWKLK</sequence>
<evidence type="ECO:0000256" key="11">
    <source>
        <dbReference type="PROSITE-ProRule" id="PRU00042"/>
    </source>
</evidence>
<dbReference type="CDD" id="cd07765">
    <property type="entry name" value="KRAB_A-box"/>
    <property type="match status" value="1"/>
</dbReference>
<evidence type="ECO:0000313" key="16">
    <source>
        <dbReference type="EMBL" id="KAJ1152355.1"/>
    </source>
</evidence>
<keyword evidence="5 11" id="KW-0863">Zinc-finger</keyword>
<dbReference type="PANTHER" id="PTHR24381:SF269">
    <property type="entry name" value="ZINC FINGER PROTEIN 398"/>
    <property type="match status" value="1"/>
</dbReference>
<evidence type="ECO:0000256" key="12">
    <source>
        <dbReference type="SAM" id="MobiDB-lite"/>
    </source>
</evidence>
<comment type="caution">
    <text evidence="16">The sequence shown here is derived from an EMBL/GenBank/DDBJ whole genome shotgun (WGS) entry which is preliminary data.</text>
</comment>
<accession>A0AAV7RK63</accession>
<dbReference type="Gene3D" id="3.30.160.60">
    <property type="entry name" value="Classic Zinc Finger"/>
    <property type="match status" value="2"/>
</dbReference>
<feature type="domain" description="C2H2-type" evidence="14">
    <location>
        <begin position="412"/>
        <end position="439"/>
    </location>
</feature>